<reference evidence="2 3" key="1">
    <citation type="submission" date="2016-09" db="EMBL/GenBank/DDBJ databases">
        <title>Extensive genetic diversity and differential bi-allelic expression allows diatom success in the polar Southern Ocean.</title>
        <authorList>
            <consortium name="DOE Joint Genome Institute"/>
            <person name="Mock T."/>
            <person name="Otillar R.P."/>
            <person name="Strauss J."/>
            <person name="Dupont C."/>
            <person name="Frickenhaus S."/>
            <person name="Maumus F."/>
            <person name="Mcmullan M."/>
            <person name="Sanges R."/>
            <person name="Schmutz J."/>
            <person name="Toseland A."/>
            <person name="Valas R."/>
            <person name="Veluchamy A."/>
            <person name="Ward B.J."/>
            <person name="Allen A."/>
            <person name="Barry K."/>
            <person name="Falciatore A."/>
            <person name="Ferrante M."/>
            <person name="Fortunato A.E."/>
            <person name="Gloeckner G."/>
            <person name="Gruber A."/>
            <person name="Hipkin R."/>
            <person name="Janech M."/>
            <person name="Kroth P."/>
            <person name="Leese F."/>
            <person name="Lindquist E."/>
            <person name="Lyon B.R."/>
            <person name="Martin J."/>
            <person name="Mayer C."/>
            <person name="Parker M."/>
            <person name="Quesneville H."/>
            <person name="Raymond J."/>
            <person name="Uhlig C."/>
            <person name="Valentin K.U."/>
            <person name="Worden A.Z."/>
            <person name="Armbrust E.V."/>
            <person name="Bowler C."/>
            <person name="Green B."/>
            <person name="Moulton V."/>
            <person name="Van Oosterhout C."/>
            <person name="Grigoriev I."/>
        </authorList>
    </citation>
    <scope>NUCLEOTIDE SEQUENCE [LARGE SCALE GENOMIC DNA]</scope>
    <source>
        <strain evidence="2 3">CCMP1102</strain>
    </source>
</reference>
<dbReference type="Proteomes" id="UP000095751">
    <property type="component" value="Unassembled WGS sequence"/>
</dbReference>
<dbReference type="KEGG" id="fcy:FRACYDRAFT_270477"/>
<dbReference type="InParanoid" id="A0A1E7F3Q3"/>
<organism evidence="2 3">
    <name type="scientific">Fragilariopsis cylindrus CCMP1102</name>
    <dbReference type="NCBI Taxonomy" id="635003"/>
    <lineage>
        <taxon>Eukaryota</taxon>
        <taxon>Sar</taxon>
        <taxon>Stramenopiles</taxon>
        <taxon>Ochrophyta</taxon>
        <taxon>Bacillariophyta</taxon>
        <taxon>Bacillariophyceae</taxon>
        <taxon>Bacillariophycidae</taxon>
        <taxon>Bacillariales</taxon>
        <taxon>Bacillariaceae</taxon>
        <taxon>Fragilariopsis</taxon>
    </lineage>
</organism>
<evidence type="ECO:0008006" key="4">
    <source>
        <dbReference type="Google" id="ProtNLM"/>
    </source>
</evidence>
<keyword evidence="3" id="KW-1185">Reference proteome</keyword>
<evidence type="ECO:0000256" key="1">
    <source>
        <dbReference type="SAM" id="SignalP"/>
    </source>
</evidence>
<accession>A0A1E7F3Q3</accession>
<feature type="chain" id="PRO_5009192612" description="Auto-transporter adhesin head GIN domain-containing protein" evidence="1">
    <location>
        <begin position="27"/>
        <end position="361"/>
    </location>
</feature>
<evidence type="ECO:0000313" key="2">
    <source>
        <dbReference type="EMBL" id="OEU12777.1"/>
    </source>
</evidence>
<name>A0A1E7F3Q3_9STRA</name>
<evidence type="ECO:0000313" key="3">
    <source>
        <dbReference type="Proteomes" id="UP000095751"/>
    </source>
</evidence>
<proteinExistence type="predicted"/>
<feature type="signal peptide" evidence="1">
    <location>
        <begin position="1"/>
        <end position="26"/>
    </location>
</feature>
<gene>
    <name evidence="2" type="ORF">FRACYDRAFT_270477</name>
</gene>
<protein>
    <recommendedName>
        <fullName evidence="4">Auto-transporter adhesin head GIN domain-containing protein</fullName>
    </recommendedName>
</protein>
<keyword evidence="1" id="KW-0732">Signal</keyword>
<dbReference type="EMBL" id="KV784364">
    <property type="protein sequence ID" value="OEU12777.1"/>
    <property type="molecule type" value="Genomic_DNA"/>
</dbReference>
<dbReference type="AlphaFoldDB" id="A0A1E7F3Q3"/>
<sequence length="361" mass="39240">MNIVLLFSFPIVVFIFILQVFTVTSADVALVDDNDSKMIPIDSDVSYQNITSIIINIDPYLLCDGAFFYDRIYPNTTFTIFPSNEGNGVTIETSPPNLVTVRTCIASKLSHCPDIYKDDDENNILEFDWNTDVSSTATSGGGVRIGVPPDQLQAVSIYGGHNVQVLDGFTHITGLHVRGDGAILRASMTSLSNSTKELVLRNRAGKMHVETNIPVTDGRFFGGSQSWVETPFFHGFRVAGTLNGKATGYNGSQLNIKGNVSNNEYYFVDDNAQLTVTGTITGTIKMGDNSTVNAPSCDNVALNCNDCTCNAGPQSVDVDVGDVSQNNQILYGMYTCGGSFYASFAQGYSLQFLLLLLLQYY</sequence>